<evidence type="ECO:0000313" key="2">
    <source>
        <dbReference type="EMBL" id="CAE0285354.1"/>
    </source>
</evidence>
<organism evidence="2">
    <name type="scientific">Spumella elongata</name>
    <dbReference type="NCBI Taxonomy" id="89044"/>
    <lineage>
        <taxon>Eukaryota</taxon>
        <taxon>Sar</taxon>
        <taxon>Stramenopiles</taxon>
        <taxon>Ochrophyta</taxon>
        <taxon>Chrysophyceae</taxon>
        <taxon>Chromulinales</taxon>
        <taxon>Chromulinaceae</taxon>
        <taxon>Spumella</taxon>
    </lineage>
</organism>
<sequence length="148" mass="15957">MEASSHQGSSPHHSFRAAMKLALSGVVAALAVFRVAALKQDPCAGCDEGLSLAYQSCARDFGNPCAETNEAGIVGAGPGTKKDVSCCLKKDKHDRCMQCKSMDCQFATCHTNKRYYSERTLVMEDKTKTKEAYESHDAKAMKAAGWGL</sequence>
<reference evidence="2" key="1">
    <citation type="submission" date="2021-01" db="EMBL/GenBank/DDBJ databases">
        <authorList>
            <person name="Corre E."/>
            <person name="Pelletier E."/>
            <person name="Niang G."/>
            <person name="Scheremetjew M."/>
            <person name="Finn R."/>
            <person name="Kale V."/>
            <person name="Holt S."/>
            <person name="Cochrane G."/>
            <person name="Meng A."/>
            <person name="Brown T."/>
            <person name="Cohen L."/>
        </authorList>
    </citation>
    <scope>NUCLEOTIDE SEQUENCE</scope>
    <source>
        <strain evidence="2">CCAP 955/1</strain>
    </source>
</reference>
<dbReference type="AlphaFoldDB" id="A0A7S3M7B1"/>
<proteinExistence type="predicted"/>
<name>A0A7S3M7B1_9STRA</name>
<feature type="chain" id="PRO_5030717346" evidence="1">
    <location>
        <begin position="38"/>
        <end position="148"/>
    </location>
</feature>
<gene>
    <name evidence="2" type="ORF">SELO1098_LOCUS14195</name>
</gene>
<accession>A0A7S3M7B1</accession>
<evidence type="ECO:0000256" key="1">
    <source>
        <dbReference type="SAM" id="SignalP"/>
    </source>
</evidence>
<dbReference type="EMBL" id="HBIC01028245">
    <property type="protein sequence ID" value="CAE0285354.1"/>
    <property type="molecule type" value="Transcribed_RNA"/>
</dbReference>
<protein>
    <submittedName>
        <fullName evidence="2">Uncharacterized protein</fullName>
    </submittedName>
</protein>
<keyword evidence="1" id="KW-0732">Signal</keyword>
<feature type="signal peptide" evidence="1">
    <location>
        <begin position="1"/>
        <end position="37"/>
    </location>
</feature>